<sequence>MPPSRIIHLILLATLSLLLTQTLASSSLAPTATTVVGVAAELGDPCVVADGDVALCSVRCFRSDPVVGAGSAPVSGQALLLVHIVWLFVLGAATRHRPSRFPQSCSPLRM</sequence>
<keyword evidence="1" id="KW-1133">Transmembrane helix</keyword>
<dbReference type="PANTHER" id="PTHR34376:SF2">
    <property type="entry name" value="SERINE PROTEASE INHIBITOR, KAZAL-TYPE FAMILY PROTEIN"/>
    <property type="match status" value="1"/>
</dbReference>
<dbReference type="AlphaFoldDB" id="A0A4U6VV87"/>
<dbReference type="Gramene" id="TKW32965">
    <property type="protein sequence ID" value="TKW32965"/>
    <property type="gene ID" value="SEVIR_2G201400v2"/>
</dbReference>
<organism evidence="3 4">
    <name type="scientific">Setaria viridis</name>
    <name type="common">Green bristlegrass</name>
    <name type="synonym">Setaria italica subsp. viridis</name>
    <dbReference type="NCBI Taxonomy" id="4556"/>
    <lineage>
        <taxon>Eukaryota</taxon>
        <taxon>Viridiplantae</taxon>
        <taxon>Streptophyta</taxon>
        <taxon>Embryophyta</taxon>
        <taxon>Tracheophyta</taxon>
        <taxon>Spermatophyta</taxon>
        <taxon>Magnoliopsida</taxon>
        <taxon>Liliopsida</taxon>
        <taxon>Poales</taxon>
        <taxon>Poaceae</taxon>
        <taxon>PACMAD clade</taxon>
        <taxon>Panicoideae</taxon>
        <taxon>Panicodae</taxon>
        <taxon>Paniceae</taxon>
        <taxon>Cenchrinae</taxon>
        <taxon>Setaria</taxon>
    </lineage>
</organism>
<accession>A0A4U6VV87</accession>
<dbReference type="PANTHER" id="PTHR34376">
    <property type="entry name" value="SERINE PROTEASE INHIBITOR, KAZAL-TYPE FAMILY PROTEIN"/>
    <property type="match status" value="1"/>
</dbReference>
<feature type="transmembrane region" description="Helical" evidence="1">
    <location>
        <begin position="74"/>
        <end position="93"/>
    </location>
</feature>
<protein>
    <recommendedName>
        <fullName evidence="5">Hydrophobic seed protein domain-containing protein</fullName>
    </recommendedName>
</protein>
<proteinExistence type="predicted"/>
<dbReference type="Proteomes" id="UP000298652">
    <property type="component" value="Chromosome 2"/>
</dbReference>
<keyword evidence="4" id="KW-1185">Reference proteome</keyword>
<keyword evidence="1" id="KW-0812">Transmembrane</keyword>
<name>A0A4U6VV87_SETVI</name>
<gene>
    <name evidence="3" type="ORF">SEVIR_2G201400v2</name>
</gene>
<feature type="signal peptide" evidence="2">
    <location>
        <begin position="1"/>
        <end position="24"/>
    </location>
</feature>
<keyword evidence="1" id="KW-0472">Membrane</keyword>
<evidence type="ECO:0000313" key="4">
    <source>
        <dbReference type="Proteomes" id="UP000298652"/>
    </source>
</evidence>
<evidence type="ECO:0000256" key="1">
    <source>
        <dbReference type="SAM" id="Phobius"/>
    </source>
</evidence>
<evidence type="ECO:0000256" key="2">
    <source>
        <dbReference type="SAM" id="SignalP"/>
    </source>
</evidence>
<reference evidence="3" key="1">
    <citation type="submission" date="2019-03" db="EMBL/GenBank/DDBJ databases">
        <title>WGS assembly of Setaria viridis.</title>
        <authorList>
            <person name="Huang P."/>
            <person name="Jenkins J."/>
            <person name="Grimwood J."/>
            <person name="Barry K."/>
            <person name="Healey A."/>
            <person name="Mamidi S."/>
            <person name="Sreedasyam A."/>
            <person name="Shu S."/>
            <person name="Feldman M."/>
            <person name="Wu J."/>
            <person name="Yu Y."/>
            <person name="Chen C."/>
            <person name="Johnson J."/>
            <person name="Rokhsar D."/>
            <person name="Baxter I."/>
            <person name="Schmutz J."/>
            <person name="Brutnell T."/>
            <person name="Kellogg E."/>
        </authorList>
    </citation>
    <scope>NUCLEOTIDE SEQUENCE [LARGE SCALE GENOMIC DNA]</scope>
</reference>
<evidence type="ECO:0000313" key="3">
    <source>
        <dbReference type="EMBL" id="TKW32965.1"/>
    </source>
</evidence>
<keyword evidence="2" id="KW-0732">Signal</keyword>
<evidence type="ECO:0008006" key="5">
    <source>
        <dbReference type="Google" id="ProtNLM"/>
    </source>
</evidence>
<feature type="chain" id="PRO_5020358244" description="Hydrophobic seed protein domain-containing protein" evidence="2">
    <location>
        <begin position="25"/>
        <end position="110"/>
    </location>
</feature>
<dbReference type="EMBL" id="CM016553">
    <property type="protein sequence ID" value="TKW32965.1"/>
    <property type="molecule type" value="Genomic_DNA"/>
</dbReference>